<feature type="compositionally biased region" description="Low complexity" evidence="1">
    <location>
        <begin position="21"/>
        <end position="39"/>
    </location>
</feature>
<protein>
    <submittedName>
        <fullName evidence="3">MIP09840p</fullName>
    </submittedName>
</protein>
<evidence type="ECO:0000313" key="3">
    <source>
        <dbReference type="EMBL" id="ACN97206.1"/>
    </source>
</evidence>
<dbReference type="EMBL" id="BT072992">
    <property type="protein sequence ID" value="ACN97206.1"/>
    <property type="molecule type" value="mRNA"/>
</dbReference>
<name>C0PVD6_DROME</name>
<accession>C0PVD6</accession>
<reference evidence="3" key="1">
    <citation type="submission" date="2009-03" db="EMBL/GenBank/DDBJ databases">
        <authorList>
            <person name="Carlson J."/>
            <person name="Booth B."/>
            <person name="Frise E."/>
            <person name="Sandler J."/>
            <person name="Wan K."/>
            <person name="Yu C."/>
            <person name="Celniker S."/>
        </authorList>
    </citation>
    <scope>NUCLEOTIDE SEQUENCE</scope>
</reference>
<feature type="chain" id="PRO_5002901947" evidence="2">
    <location>
        <begin position="21"/>
        <end position="67"/>
    </location>
</feature>
<evidence type="ECO:0000256" key="1">
    <source>
        <dbReference type="SAM" id="MobiDB-lite"/>
    </source>
</evidence>
<keyword evidence="2" id="KW-0732">Signal</keyword>
<feature type="signal peptide" evidence="2">
    <location>
        <begin position="1"/>
        <end position="20"/>
    </location>
</feature>
<evidence type="ECO:0000256" key="2">
    <source>
        <dbReference type="SAM" id="SignalP"/>
    </source>
</evidence>
<proteinExistence type="evidence at transcript level"/>
<dbReference type="AlphaFoldDB" id="C0PVD6"/>
<organism evidence="3">
    <name type="scientific">Drosophila melanogaster</name>
    <name type="common">Fruit fly</name>
    <dbReference type="NCBI Taxonomy" id="7227"/>
    <lineage>
        <taxon>Eukaryota</taxon>
        <taxon>Metazoa</taxon>
        <taxon>Ecdysozoa</taxon>
        <taxon>Arthropoda</taxon>
        <taxon>Hexapoda</taxon>
        <taxon>Insecta</taxon>
        <taxon>Pterygota</taxon>
        <taxon>Neoptera</taxon>
        <taxon>Endopterygota</taxon>
        <taxon>Diptera</taxon>
        <taxon>Brachycera</taxon>
        <taxon>Muscomorpha</taxon>
        <taxon>Ephydroidea</taxon>
        <taxon>Drosophilidae</taxon>
        <taxon>Drosophila</taxon>
        <taxon>Sophophora</taxon>
    </lineage>
</organism>
<sequence>MTTAASMAWIWLSCLVRTESDPSSSSSFGYSSNCNSDADSYSDSSAGRIDGCCTLLCNLLIRFVSRT</sequence>
<feature type="region of interest" description="Disordered" evidence="1">
    <location>
        <begin position="19"/>
        <end position="39"/>
    </location>
</feature>